<dbReference type="NCBIfam" id="TIGR00574">
    <property type="entry name" value="dnl1"/>
    <property type="match status" value="1"/>
</dbReference>
<dbReference type="InterPro" id="IPR016059">
    <property type="entry name" value="DNA_ligase_ATP-dep_CS"/>
</dbReference>
<dbReference type="InterPro" id="IPR012308">
    <property type="entry name" value="DNA_ligase_ATP-dep_N"/>
</dbReference>
<dbReference type="GO" id="GO:0006310">
    <property type="term" value="P:DNA recombination"/>
    <property type="evidence" value="ECO:0007669"/>
    <property type="project" value="UniProtKB-UniRule"/>
</dbReference>
<dbReference type="SUPFAM" id="SSF50249">
    <property type="entry name" value="Nucleic acid-binding proteins"/>
    <property type="match status" value="1"/>
</dbReference>
<keyword evidence="7 14" id="KW-0547">Nucleotide-binding</keyword>
<dbReference type="EMBL" id="CP016070">
    <property type="protein sequence ID" value="AOW80690.1"/>
    <property type="molecule type" value="Genomic_DNA"/>
</dbReference>
<dbReference type="GO" id="GO:0006281">
    <property type="term" value="P:DNA repair"/>
    <property type="evidence" value="ECO:0007669"/>
    <property type="project" value="UniProtKB-UniRule"/>
</dbReference>
<dbReference type="STRING" id="1873524.HSR6_1587"/>
<protein>
    <recommendedName>
        <fullName evidence="2 14">DNA ligase</fullName>
        <ecNumber evidence="14">6.5.1.1</ecNumber>
    </recommendedName>
    <alternativeName>
        <fullName evidence="14">Polydeoxyribonucleotide synthase [ATP]</fullName>
    </alternativeName>
</protein>
<evidence type="ECO:0000256" key="1">
    <source>
        <dbReference type="ARBA" id="ARBA00007572"/>
    </source>
</evidence>
<dbReference type="Gene3D" id="1.10.3260.10">
    <property type="entry name" value="DNA ligase, ATP-dependent, N-terminal domain"/>
    <property type="match status" value="1"/>
</dbReference>
<evidence type="ECO:0000256" key="8">
    <source>
        <dbReference type="ARBA" id="ARBA00022763"/>
    </source>
</evidence>
<comment type="catalytic activity">
    <reaction evidence="14">
        <text>ATP + (deoxyribonucleotide)n-3'-hydroxyl + 5'-phospho-(deoxyribonucleotide)m = (deoxyribonucleotide)n+m + AMP + diphosphate.</text>
        <dbReference type="EC" id="6.5.1.1"/>
    </reaction>
</comment>
<dbReference type="PROSITE" id="PS00333">
    <property type="entry name" value="DNA_LIGASE_A2"/>
    <property type="match status" value="1"/>
</dbReference>
<keyword evidence="10 14" id="KW-0460">Magnesium</keyword>
<proteinExistence type="inferred from homology"/>
<keyword evidence="5 14" id="KW-0235">DNA replication</keyword>
<feature type="domain" description="ATP-dependent DNA ligase family profile" evidence="16">
    <location>
        <begin position="333"/>
        <end position="461"/>
    </location>
</feature>
<dbReference type="Gene3D" id="2.40.50.140">
    <property type="entry name" value="Nucleic acid-binding proteins"/>
    <property type="match status" value="1"/>
</dbReference>
<feature type="binding site" evidence="14">
    <location>
        <position position="345"/>
    </location>
    <ligand>
        <name>ATP</name>
        <dbReference type="ChEBI" id="CHEBI:30616"/>
    </ligand>
</feature>
<dbReference type="PATRIC" id="fig|1855411.3.peg.1519"/>
<dbReference type="PANTHER" id="PTHR45674">
    <property type="entry name" value="DNA LIGASE 1/3 FAMILY MEMBER"/>
    <property type="match status" value="1"/>
</dbReference>
<evidence type="ECO:0000256" key="14">
    <source>
        <dbReference type="HAMAP-Rule" id="MF_00407"/>
    </source>
</evidence>
<evidence type="ECO:0000256" key="2">
    <source>
        <dbReference type="ARBA" id="ARBA00013308"/>
    </source>
</evidence>
<evidence type="ECO:0000256" key="11">
    <source>
        <dbReference type="ARBA" id="ARBA00023172"/>
    </source>
</evidence>
<comment type="similarity">
    <text evidence="1 14 15">Belongs to the ATP-dependent DNA ligase family.</text>
</comment>
<evidence type="ECO:0000256" key="4">
    <source>
        <dbReference type="ARBA" id="ARBA00022618"/>
    </source>
</evidence>
<evidence type="ECO:0000256" key="5">
    <source>
        <dbReference type="ARBA" id="ARBA00022705"/>
    </source>
</evidence>
<evidence type="ECO:0000256" key="3">
    <source>
        <dbReference type="ARBA" id="ARBA00022598"/>
    </source>
</evidence>
<accession>A0A1D8S5R2</accession>
<evidence type="ECO:0000256" key="10">
    <source>
        <dbReference type="ARBA" id="ARBA00022842"/>
    </source>
</evidence>
<evidence type="ECO:0000256" key="9">
    <source>
        <dbReference type="ARBA" id="ARBA00022840"/>
    </source>
</evidence>
<feature type="binding site" evidence="14">
    <location>
        <position position="420"/>
    </location>
    <ligand>
        <name>ATP</name>
        <dbReference type="ChEBI" id="CHEBI:30616"/>
    </ligand>
</feature>
<organism evidence="17 18">
    <name type="scientific">Halodesulfurarchaeum formicicum</name>
    <dbReference type="NCBI Taxonomy" id="1873524"/>
    <lineage>
        <taxon>Archaea</taxon>
        <taxon>Methanobacteriati</taxon>
        <taxon>Methanobacteriota</taxon>
        <taxon>Stenosarchaea group</taxon>
        <taxon>Halobacteria</taxon>
        <taxon>Halobacteriales</taxon>
        <taxon>Halobacteriaceae</taxon>
        <taxon>Halodesulfurarchaeum</taxon>
    </lineage>
</organism>
<dbReference type="InterPro" id="IPR012340">
    <property type="entry name" value="NA-bd_OB-fold"/>
</dbReference>
<reference evidence="17 18" key="1">
    <citation type="submission" date="2016-06" db="EMBL/GenBank/DDBJ databases">
        <title>Discovery of anaerobic lithoheterotrophic haloarchaeon capable of sulfur respiration by hydrogen and formate.</title>
        <authorList>
            <person name="Sorokin D.Y."/>
            <person name="Kublanov I.V."/>
            <person name="Roman P."/>
            <person name="Sinninghe Damste J.S."/>
            <person name="Golyshin P.N."/>
            <person name="Rojo D."/>
            <person name="Ciordia S."/>
            <person name="Mena Md.C."/>
            <person name="Ferrer M."/>
            <person name="Smedile F."/>
            <person name="Messina E."/>
            <person name="La Cono V."/>
            <person name="Yakimov M.M."/>
        </authorList>
    </citation>
    <scope>NUCLEOTIDE SEQUENCE [LARGE SCALE GENOMIC DNA]</scope>
    <source>
        <strain evidence="17 18">HTSR1</strain>
    </source>
</reference>
<dbReference type="GO" id="GO:0003677">
    <property type="term" value="F:DNA binding"/>
    <property type="evidence" value="ECO:0007669"/>
    <property type="project" value="InterPro"/>
</dbReference>
<dbReference type="PROSITE" id="PS50160">
    <property type="entry name" value="DNA_LIGASE_A3"/>
    <property type="match status" value="1"/>
</dbReference>
<feature type="active site" description="N6-AMP-lysine intermediate" evidence="14">
    <location>
        <position position="254"/>
    </location>
</feature>
<dbReference type="AlphaFoldDB" id="A0A1D8S5R2"/>
<feature type="binding site" evidence="14">
    <location>
        <position position="252"/>
    </location>
    <ligand>
        <name>ATP</name>
        <dbReference type="ChEBI" id="CHEBI:30616"/>
    </ligand>
</feature>
<dbReference type="GO" id="GO:0046872">
    <property type="term" value="F:metal ion binding"/>
    <property type="evidence" value="ECO:0007669"/>
    <property type="project" value="UniProtKB-KW"/>
</dbReference>
<evidence type="ECO:0000256" key="12">
    <source>
        <dbReference type="ARBA" id="ARBA00023204"/>
    </source>
</evidence>
<dbReference type="KEGG" id="halh:HTSR_1516"/>
<dbReference type="GeneID" id="29829508"/>
<comment type="function">
    <text evidence="14">DNA ligase that seals nicks in double-stranded DNA during DNA replication, DNA recombination and DNA repair.</text>
</comment>
<evidence type="ECO:0000256" key="7">
    <source>
        <dbReference type="ARBA" id="ARBA00022741"/>
    </source>
</evidence>
<dbReference type="Pfam" id="PF04679">
    <property type="entry name" value="DNA_ligase_A_C"/>
    <property type="match status" value="1"/>
</dbReference>
<keyword evidence="9 14" id="KW-0067">ATP-binding</keyword>
<feature type="binding site" evidence="14">
    <location>
        <position position="274"/>
    </location>
    <ligand>
        <name>ATP</name>
        <dbReference type="ChEBI" id="CHEBI:30616"/>
    </ligand>
</feature>
<dbReference type="PROSITE" id="PS00697">
    <property type="entry name" value="DNA_LIGASE_A1"/>
    <property type="match status" value="1"/>
</dbReference>
<dbReference type="Proteomes" id="UP000185608">
    <property type="component" value="Chromosome"/>
</dbReference>
<dbReference type="InterPro" id="IPR036599">
    <property type="entry name" value="DNA_ligase_N_sf"/>
</dbReference>
<dbReference type="Pfam" id="PF04675">
    <property type="entry name" value="DNA_ligase_A_N"/>
    <property type="match status" value="1"/>
</dbReference>
<dbReference type="InterPro" id="IPR050191">
    <property type="entry name" value="ATP-dep_DNA_ligase"/>
</dbReference>
<dbReference type="InterPro" id="IPR022865">
    <property type="entry name" value="DNA_ligae_ATP-dep_bac/arc"/>
</dbReference>
<dbReference type="SUPFAM" id="SSF56091">
    <property type="entry name" value="DNA ligase/mRNA capping enzyme, catalytic domain"/>
    <property type="match status" value="1"/>
</dbReference>
<keyword evidence="13 14" id="KW-0131">Cell cycle</keyword>
<evidence type="ECO:0000256" key="6">
    <source>
        <dbReference type="ARBA" id="ARBA00022723"/>
    </source>
</evidence>
<keyword evidence="6 14" id="KW-0479">Metal-binding</keyword>
<dbReference type="InterPro" id="IPR000977">
    <property type="entry name" value="DNA_ligase_ATP-dep"/>
</dbReference>
<sequence length="556" mass="61214">MEYGRLVELYAELSATEANTEQTALIARTLTARPETVELLVTLLQGRPFVAWDDRDLGVSSSLTRTAIAKATGHSEAQIEEWWRETGDLGSAAARAIENDRQQTLFGQSLTVEGVQDTLEAIAAYDGAGSQERKVDAIAGLLSDAEPETAQYLVRTVLENLRIGVGEGTIRDAIAQAFLGGSEADIAAVERAYQVTNDYRTVAAVARGSGVEGLAELEIQVGRPIAVMLAEKAESVRTGMDRVAPDGPVLAEYKYDGMRAQVHVDGTDVTVFTRRLADVTAQFPDVVAAVQEHVDAEQAILEGEIVGYDPETGATLPFQTLSKRIKRKYDLQATKTEIPVTLLLFDAMYVEESLLEAPLTERLDRLESVLTESTQEIERARNHLSEDPEAIESLYEDALAAGQEGIMVKNPAATYQPGSRVGYMMKVKPTLETLDLVVTRATYSEGRRSNQLGRLYLSCRDESGEFREVGRLSTGFTDEELATVTERLEPLIVETEGRDVVLDPELVLEVEFEEIQASPEYDSGYALRFPRFVGFRDDLAVSDVDTLDRVERLYDQ</sequence>
<feature type="binding site" evidence="14">
    <location>
        <position position="304"/>
    </location>
    <ligand>
        <name>ATP</name>
        <dbReference type="ChEBI" id="CHEBI:30616"/>
    </ligand>
</feature>
<keyword evidence="3 14" id="KW-0436">Ligase</keyword>
<dbReference type="PANTHER" id="PTHR45674:SF7">
    <property type="entry name" value="DNA LIGASE"/>
    <property type="match status" value="1"/>
</dbReference>
<dbReference type="Gene3D" id="3.30.470.30">
    <property type="entry name" value="DNA ligase/mRNA capping enzyme"/>
    <property type="match status" value="1"/>
</dbReference>
<evidence type="ECO:0000313" key="18">
    <source>
        <dbReference type="Proteomes" id="UP000185608"/>
    </source>
</evidence>
<feature type="binding site" evidence="14">
    <location>
        <position position="426"/>
    </location>
    <ligand>
        <name>ATP</name>
        <dbReference type="ChEBI" id="CHEBI:30616"/>
    </ligand>
</feature>
<evidence type="ECO:0000313" key="17">
    <source>
        <dbReference type="EMBL" id="AOW80690.1"/>
    </source>
</evidence>
<keyword evidence="4 14" id="KW-0132">Cell division</keyword>
<dbReference type="FunFam" id="1.10.3260.10:FF:000007">
    <property type="entry name" value="DNA ligase"/>
    <property type="match status" value="1"/>
</dbReference>
<dbReference type="EC" id="6.5.1.1" evidence="14"/>
<keyword evidence="11 14" id="KW-0233">DNA recombination</keyword>
<dbReference type="SUPFAM" id="SSF117018">
    <property type="entry name" value="ATP-dependent DNA ligase DNA-binding domain"/>
    <property type="match status" value="1"/>
</dbReference>
<evidence type="ECO:0000256" key="13">
    <source>
        <dbReference type="ARBA" id="ARBA00023306"/>
    </source>
</evidence>
<dbReference type="GO" id="GO:0006273">
    <property type="term" value="P:lagging strand elongation"/>
    <property type="evidence" value="ECO:0007669"/>
    <property type="project" value="TreeGrafter"/>
</dbReference>
<gene>
    <name evidence="14" type="primary">lig</name>
    <name evidence="17" type="ORF">HTSR_1516</name>
</gene>
<dbReference type="Pfam" id="PF01068">
    <property type="entry name" value="DNA_ligase_A_M"/>
    <property type="match status" value="1"/>
</dbReference>
<keyword evidence="12 14" id="KW-0234">DNA repair</keyword>
<dbReference type="GO" id="GO:0003910">
    <property type="term" value="F:DNA ligase (ATP) activity"/>
    <property type="evidence" value="ECO:0007669"/>
    <property type="project" value="UniProtKB-UniRule"/>
</dbReference>
<dbReference type="InterPro" id="IPR012310">
    <property type="entry name" value="DNA_ligase_ATP-dep_cent"/>
</dbReference>
<dbReference type="GO" id="GO:0051301">
    <property type="term" value="P:cell division"/>
    <property type="evidence" value="ECO:0007669"/>
    <property type="project" value="UniProtKB-KW"/>
</dbReference>
<evidence type="ECO:0000259" key="16">
    <source>
        <dbReference type="PROSITE" id="PS50160"/>
    </source>
</evidence>
<dbReference type="GO" id="GO:0071897">
    <property type="term" value="P:DNA biosynthetic process"/>
    <property type="evidence" value="ECO:0007669"/>
    <property type="project" value="InterPro"/>
</dbReference>
<dbReference type="GO" id="GO:0005524">
    <property type="term" value="F:ATP binding"/>
    <property type="evidence" value="ECO:0007669"/>
    <property type="project" value="UniProtKB-UniRule"/>
</dbReference>
<feature type="binding site" evidence="14">
    <location>
        <position position="259"/>
    </location>
    <ligand>
        <name>ATP</name>
        <dbReference type="ChEBI" id="CHEBI:30616"/>
    </ligand>
</feature>
<dbReference type="InterPro" id="IPR012309">
    <property type="entry name" value="DNA_ligase_ATP-dep_C"/>
</dbReference>
<dbReference type="CDD" id="cd07901">
    <property type="entry name" value="Adenylation_DNA_ligase_Arch_LigB"/>
    <property type="match status" value="1"/>
</dbReference>
<evidence type="ECO:0000256" key="15">
    <source>
        <dbReference type="RuleBase" id="RU004196"/>
    </source>
</evidence>
<dbReference type="RefSeq" id="WP_070365366.1">
    <property type="nucleotide sequence ID" value="NZ_CP016070.1"/>
</dbReference>
<keyword evidence="8 14" id="KW-0227">DNA damage</keyword>
<comment type="cofactor">
    <cofactor evidence="14">
        <name>Mg(2+)</name>
        <dbReference type="ChEBI" id="CHEBI:18420"/>
    </cofactor>
</comment>
<name>A0A1D8S5R2_9EURY</name>
<dbReference type="HAMAP" id="MF_00407">
    <property type="entry name" value="DNA_ligase"/>
    <property type="match status" value="1"/>
</dbReference>